<dbReference type="RefSeq" id="WP_215709494.1">
    <property type="nucleotide sequence ID" value="NZ_CP072027.1"/>
</dbReference>
<gene>
    <name evidence="1" type="ORF">M8N44_06795</name>
</gene>
<dbReference type="GeneID" id="84023562"/>
<organism evidence="1 2">
    <name type="scientific">Akkermansia massiliensis</name>
    <dbReference type="NCBI Taxonomy" id="2927224"/>
    <lineage>
        <taxon>Bacteria</taxon>
        <taxon>Pseudomonadati</taxon>
        <taxon>Verrucomicrobiota</taxon>
        <taxon>Verrucomicrobiia</taxon>
        <taxon>Verrucomicrobiales</taxon>
        <taxon>Akkermansiaceae</taxon>
        <taxon>Akkermansia</taxon>
    </lineage>
</organism>
<keyword evidence="2" id="KW-1185">Reference proteome</keyword>
<proteinExistence type="predicted"/>
<dbReference type="EMBL" id="JAMGSI010000001">
    <property type="protein sequence ID" value="MCL6657027.1"/>
    <property type="molecule type" value="Genomic_DNA"/>
</dbReference>
<name>A0ABT0R7W0_9BACT</name>
<evidence type="ECO:0000313" key="2">
    <source>
        <dbReference type="Proteomes" id="UP001202031"/>
    </source>
</evidence>
<comment type="caution">
    <text evidence="1">The sequence shown here is derived from an EMBL/GenBank/DDBJ whole genome shotgun (WGS) entry which is preliminary data.</text>
</comment>
<accession>A0ABT0R7W0</accession>
<dbReference type="Pfam" id="PF12686">
    <property type="entry name" value="DUF3800"/>
    <property type="match status" value="1"/>
</dbReference>
<protein>
    <submittedName>
        <fullName evidence="1">DUF3800 domain-containing protein</fullName>
    </submittedName>
</protein>
<reference evidence="1 2" key="1">
    <citation type="submission" date="2022-03" db="EMBL/GenBank/DDBJ databases">
        <title>Taxonomic description of new species and reclassification of some bacterial strains.</title>
        <authorList>
            <person name="Ndongo S."/>
        </authorList>
    </citation>
    <scope>NUCLEOTIDE SEQUENCE [LARGE SCALE GENOMIC DNA]</scope>
    <source>
        <strain evidence="1 2">Marseille-P6666</strain>
    </source>
</reference>
<sequence length="309" mass="36003">MFLFYVDESGTPEIPGVSDHFVLAAIGIPVDKWTKCDKQINQLKTSYSLSEAEIHVGWMVRHYQEQEEIADFEKMTPAERREAVTVMREKIIQKRKSEGKDYKQYKKNYSQTESYIHLTYYERQRFLQELSCMVGKWSSARIFAEIIDKNEYTPRKPALTPKTQSFEQIVIRIEKYLKSISNRDDGRGKRRGLIIHDNNPSVAQQHTKNMNSYHKKGTFLAGVHHIIETPLFVDSTLTGMVQIADLCAYALKRYAETGEDALLKPLLSRIDRVGSDLVGVRHYTSRKYCKCFFCKPERLPKSVFRTRKK</sequence>
<evidence type="ECO:0000313" key="1">
    <source>
        <dbReference type="EMBL" id="MCL6657027.1"/>
    </source>
</evidence>
<dbReference type="InterPro" id="IPR024524">
    <property type="entry name" value="DUF3800"/>
</dbReference>
<dbReference type="Proteomes" id="UP001202031">
    <property type="component" value="Unassembled WGS sequence"/>
</dbReference>